<evidence type="ECO:0000256" key="1">
    <source>
        <dbReference type="SAM" id="Phobius"/>
    </source>
</evidence>
<evidence type="ECO:0000313" key="3">
    <source>
        <dbReference type="Proteomes" id="UP001164929"/>
    </source>
</evidence>
<keyword evidence="1" id="KW-0472">Membrane</keyword>
<name>A0AAD6R3N4_9ROSI</name>
<accession>A0AAD6R3N4</accession>
<protein>
    <submittedName>
        <fullName evidence="2">Uncharacterized protein</fullName>
    </submittedName>
</protein>
<comment type="caution">
    <text evidence="2">The sequence shown here is derived from an EMBL/GenBank/DDBJ whole genome shotgun (WGS) entry which is preliminary data.</text>
</comment>
<dbReference type="EMBL" id="JAQIZT010000004">
    <property type="protein sequence ID" value="KAJ7001679.1"/>
    <property type="molecule type" value="Genomic_DNA"/>
</dbReference>
<gene>
    <name evidence="2" type="ORF">NC653_011938</name>
</gene>
<feature type="transmembrane region" description="Helical" evidence="1">
    <location>
        <begin position="16"/>
        <end position="37"/>
    </location>
</feature>
<dbReference type="PROSITE" id="PS51257">
    <property type="entry name" value="PROKAR_LIPOPROTEIN"/>
    <property type="match status" value="1"/>
</dbReference>
<dbReference type="Proteomes" id="UP001164929">
    <property type="component" value="Chromosome 4"/>
</dbReference>
<organism evidence="2 3">
    <name type="scientific">Populus alba x Populus x berolinensis</name>
    <dbReference type="NCBI Taxonomy" id="444605"/>
    <lineage>
        <taxon>Eukaryota</taxon>
        <taxon>Viridiplantae</taxon>
        <taxon>Streptophyta</taxon>
        <taxon>Embryophyta</taxon>
        <taxon>Tracheophyta</taxon>
        <taxon>Spermatophyta</taxon>
        <taxon>Magnoliopsida</taxon>
        <taxon>eudicotyledons</taxon>
        <taxon>Gunneridae</taxon>
        <taxon>Pentapetalae</taxon>
        <taxon>rosids</taxon>
        <taxon>fabids</taxon>
        <taxon>Malpighiales</taxon>
        <taxon>Salicaceae</taxon>
        <taxon>Saliceae</taxon>
        <taxon>Populus</taxon>
    </lineage>
</organism>
<dbReference type="AlphaFoldDB" id="A0AAD6R3N4"/>
<sequence>MERLAEASPPAKQVRLLRWLSLLVCALPTIFMVACSLQTRVL</sequence>
<proteinExistence type="predicted"/>
<keyword evidence="3" id="KW-1185">Reference proteome</keyword>
<keyword evidence="1" id="KW-1133">Transmembrane helix</keyword>
<keyword evidence="1" id="KW-0812">Transmembrane</keyword>
<evidence type="ECO:0000313" key="2">
    <source>
        <dbReference type="EMBL" id="KAJ7001679.1"/>
    </source>
</evidence>
<reference evidence="2 3" key="1">
    <citation type="journal article" date="2023" name="Mol. Ecol. Resour.">
        <title>Chromosome-level genome assembly of a triploid poplar Populus alba 'Berolinensis'.</title>
        <authorList>
            <person name="Chen S."/>
            <person name="Yu Y."/>
            <person name="Wang X."/>
            <person name="Wang S."/>
            <person name="Zhang T."/>
            <person name="Zhou Y."/>
            <person name="He R."/>
            <person name="Meng N."/>
            <person name="Wang Y."/>
            <person name="Liu W."/>
            <person name="Liu Z."/>
            <person name="Liu J."/>
            <person name="Guo Q."/>
            <person name="Huang H."/>
            <person name="Sederoff R.R."/>
            <person name="Wang G."/>
            <person name="Qu G."/>
            <person name="Chen S."/>
        </authorList>
    </citation>
    <scope>NUCLEOTIDE SEQUENCE [LARGE SCALE GENOMIC DNA]</scope>
    <source>
        <strain evidence="2">SC-2020</strain>
    </source>
</reference>